<evidence type="ECO:0000256" key="6">
    <source>
        <dbReference type="ARBA" id="ARBA00063165"/>
    </source>
</evidence>
<dbReference type="Gene3D" id="2.60.370.10">
    <property type="entry name" value="Ctag/Cox11"/>
    <property type="match status" value="1"/>
</dbReference>
<evidence type="ECO:0000256" key="5">
    <source>
        <dbReference type="ARBA" id="ARBA00023136"/>
    </source>
</evidence>
<dbReference type="PANTHER" id="PTHR21320:SF3">
    <property type="entry name" value="CYTOCHROME C OXIDASE ASSEMBLY PROTEIN COX11, MITOCHONDRIAL-RELATED"/>
    <property type="match status" value="1"/>
</dbReference>
<evidence type="ECO:0000256" key="7">
    <source>
        <dbReference type="ARBA" id="ARBA00068998"/>
    </source>
</evidence>
<comment type="subcellular location">
    <subcellularLocation>
        <location evidence="2">Mitochondrion inner membrane</location>
        <topology evidence="2">Single-pass membrane protein</topology>
        <orientation evidence="2">Intermembrane side</orientation>
    </subcellularLocation>
</comment>
<dbReference type="FunFam" id="2.60.370.10:FF:000001">
    <property type="entry name" value="COX11 cytochrome c oxidase assembly homolog"/>
    <property type="match status" value="1"/>
</dbReference>
<dbReference type="OrthoDB" id="1704689at2759"/>
<comment type="subunit">
    <text evidence="6">Interacts with CNNM4/ACDP4. Interacts with RANBP2.</text>
</comment>
<evidence type="ECO:0000256" key="3">
    <source>
        <dbReference type="ARBA" id="ARBA00022692"/>
    </source>
</evidence>
<feature type="transmembrane region" description="Helical" evidence="8">
    <location>
        <begin position="44"/>
        <end position="65"/>
    </location>
</feature>
<comment type="function">
    <text evidence="1">Exerts its effect at some terminal stage of cytochrome c oxidase synthesis, probably by being involved in the insertion of the copper B into subunit I.</text>
</comment>
<dbReference type="SUPFAM" id="SSF110111">
    <property type="entry name" value="Ctag/Cox11"/>
    <property type="match status" value="1"/>
</dbReference>
<dbReference type="GO" id="GO:0005743">
    <property type="term" value="C:mitochondrial inner membrane"/>
    <property type="evidence" value="ECO:0007669"/>
    <property type="project" value="UniProtKB-SubCell"/>
</dbReference>
<sequence>MLFKALTKVRPMCGLHCSPNSMFNKYIHNSSTNSEQKKRIRSTVYYLSSLGVLTVGLSYAAVPLYKMFCQAFSYGGTLNHNIEDSKVETMKPNRNREIKVHFTADTSSSMQWSFKPLQNEIRVAPGETALAFYTAKNPLDKPITGISTYNVVPFEAGQYFNKIQCFCFEEQQLNPNEEVDMPVFFFIDPEYTTDPKMENIDDITLSYTFFEAKQGMDLSNIFKH</sequence>
<dbReference type="HAMAP" id="MF_00155">
    <property type="entry name" value="CtaG"/>
    <property type="match status" value="1"/>
</dbReference>
<evidence type="ECO:0000256" key="8">
    <source>
        <dbReference type="SAM" id="Phobius"/>
    </source>
</evidence>
<evidence type="ECO:0000256" key="4">
    <source>
        <dbReference type="ARBA" id="ARBA00022989"/>
    </source>
</evidence>
<keyword evidence="3 8" id="KW-0812">Transmembrane</keyword>
<evidence type="ECO:0000256" key="1">
    <source>
        <dbReference type="ARBA" id="ARBA00004007"/>
    </source>
</evidence>
<dbReference type="NCBIfam" id="NF003465">
    <property type="entry name" value="PRK05089.1"/>
    <property type="match status" value="1"/>
</dbReference>
<dbReference type="GO" id="GO:0005507">
    <property type="term" value="F:copper ion binding"/>
    <property type="evidence" value="ECO:0007669"/>
    <property type="project" value="InterPro"/>
</dbReference>
<name>A0A2H8TJI9_9HEMI</name>
<dbReference type="InterPro" id="IPR023471">
    <property type="entry name" value="CtaG/Cox11_dom_sf"/>
</dbReference>
<dbReference type="EMBL" id="GFXV01002037">
    <property type="protein sequence ID" value="MBW13842.1"/>
    <property type="molecule type" value="Transcribed_RNA"/>
</dbReference>
<dbReference type="Pfam" id="PF04442">
    <property type="entry name" value="CtaG_Cox11"/>
    <property type="match status" value="1"/>
</dbReference>
<gene>
    <name evidence="9" type="primary">Cox11_0</name>
</gene>
<evidence type="ECO:0000313" key="9">
    <source>
        <dbReference type="EMBL" id="MBW13842.1"/>
    </source>
</evidence>
<reference evidence="9" key="1">
    <citation type="submission" date="2017-10" db="EMBL/GenBank/DDBJ databases">
        <title>Transcriptome Assembly of Sugarcane Aphid Adults.</title>
        <authorList>
            <person name="Scully E.D."/>
            <person name="Palmer N.A."/>
            <person name="Geib S.M."/>
            <person name="Sarath G."/>
            <person name="Sattler S.E."/>
        </authorList>
    </citation>
    <scope>NUCLEOTIDE SEQUENCE</scope>
    <source>
        <tissue evidence="9">Whole body</tissue>
    </source>
</reference>
<proteinExistence type="inferred from homology"/>
<dbReference type="PIRSF" id="PIRSF005413">
    <property type="entry name" value="COX11"/>
    <property type="match status" value="1"/>
</dbReference>
<dbReference type="PANTHER" id="PTHR21320">
    <property type="entry name" value="CYTOCHROME C OXIDASE ASSEMBLY PROTEIN COX11-RELATED"/>
    <property type="match status" value="1"/>
</dbReference>
<keyword evidence="5 8" id="KW-0472">Membrane</keyword>
<organism evidence="9">
    <name type="scientific">Melanaphis sacchari</name>
    <dbReference type="NCBI Taxonomy" id="742174"/>
    <lineage>
        <taxon>Eukaryota</taxon>
        <taxon>Metazoa</taxon>
        <taxon>Ecdysozoa</taxon>
        <taxon>Arthropoda</taxon>
        <taxon>Hexapoda</taxon>
        <taxon>Insecta</taxon>
        <taxon>Pterygota</taxon>
        <taxon>Neoptera</taxon>
        <taxon>Paraneoptera</taxon>
        <taxon>Hemiptera</taxon>
        <taxon>Sternorrhyncha</taxon>
        <taxon>Aphidomorpha</taxon>
        <taxon>Aphidoidea</taxon>
        <taxon>Aphididae</taxon>
        <taxon>Aphidini</taxon>
        <taxon>Melanaphis</taxon>
    </lineage>
</organism>
<keyword evidence="4 8" id="KW-1133">Transmembrane helix</keyword>
<accession>A0A2H8TJI9</accession>
<dbReference type="InterPro" id="IPR007533">
    <property type="entry name" value="Cyt_c_oxidase_assmbl_CtaG"/>
</dbReference>
<evidence type="ECO:0000256" key="2">
    <source>
        <dbReference type="ARBA" id="ARBA00004243"/>
    </source>
</evidence>
<dbReference type="AlphaFoldDB" id="A0A2H8TJI9"/>
<protein>
    <recommendedName>
        <fullName evidence="7">Cytochrome c oxidase assembly protein COX11, mitochondrial</fullName>
    </recommendedName>
</protein>